<evidence type="ECO:0000313" key="1">
    <source>
        <dbReference type="EMBL" id="SPM30580.1"/>
    </source>
</evidence>
<accession>A0A2U3NGF8</accession>
<dbReference type="AlphaFoldDB" id="A0A2U3NGF8"/>
<name>A0A2U3NGF8_9MYCO</name>
<protein>
    <submittedName>
        <fullName evidence="1">Uncharacterized protein</fullName>
    </submittedName>
</protein>
<gene>
    <name evidence="1" type="ORF">MTAB308_4089</name>
</gene>
<dbReference type="STRING" id="1841859.GCA_900157385_04090"/>
<reference evidence="1 2" key="1">
    <citation type="submission" date="2017-01" db="EMBL/GenBank/DDBJ databases">
        <authorList>
            <consortium name="Urmite Genomes"/>
        </authorList>
    </citation>
    <scope>NUCLEOTIDE SEQUENCE [LARGE SCALE GENOMIC DNA]</scope>
    <source>
        <strain evidence="1 2">AB308</strain>
    </source>
</reference>
<dbReference type="SUPFAM" id="SSF159245">
    <property type="entry name" value="AttH-like"/>
    <property type="match status" value="1"/>
</dbReference>
<organism evidence="1 2">
    <name type="scientific">Mycobacterium terramassiliense</name>
    <dbReference type="NCBI Taxonomy" id="1841859"/>
    <lineage>
        <taxon>Bacteria</taxon>
        <taxon>Bacillati</taxon>
        <taxon>Actinomycetota</taxon>
        <taxon>Actinomycetes</taxon>
        <taxon>Mycobacteriales</taxon>
        <taxon>Mycobacteriaceae</taxon>
        <taxon>Mycobacterium</taxon>
    </lineage>
</organism>
<proteinExistence type="predicted"/>
<evidence type="ECO:0000313" key="2">
    <source>
        <dbReference type="Proteomes" id="UP000241595"/>
    </source>
</evidence>
<dbReference type="Proteomes" id="UP000241595">
    <property type="component" value="Unassembled WGS sequence"/>
</dbReference>
<keyword evidence="2" id="KW-1185">Reference proteome</keyword>
<dbReference type="EMBL" id="FTRV01000015">
    <property type="protein sequence ID" value="SPM30580.1"/>
    <property type="molecule type" value="Genomic_DNA"/>
</dbReference>
<feature type="non-terminal residue" evidence="1">
    <location>
        <position position="1"/>
    </location>
</feature>
<sequence length="377" mass="43010">VLSPFDDYPIHASADPVTHPASSDPNHYDRYWFNGHQRDCELYFGASMGHYPVRNIVDAAFSVVWDGIEHSIFVSGAMPKDRATRVGPIRIEVIEPMRTIRYIVEPNEHRIACELTFSATTVAVEEPRQRRLSEVGVVLTDHTRMTQWGTWEGVISVDGQDLSVRSEQVPGARDRSWGVRPVGEQLSTLQQPIIPNVFWLWAPLHFDDRFTHLALHENPDGSRWLESALILDPLRGETAPWDKVGVRECQNLRYQLNWAPGRREITRADIWFDDPADGEVHIELTKAFTFRMRGIGYWHPYWAHGSMHGQLETGRDSIRLDDFDPRDFSSVHVQNVVTAKMGKHKGIGVLEQLHLGPHAPSGLTGFLDGYQPWTQRT</sequence>